<dbReference type="InterPro" id="IPR022205">
    <property type="entry name" value="DUF3732"/>
</dbReference>
<dbReference type="EMBL" id="JAKLJA010000068">
    <property type="protein sequence ID" value="MCG5078682.1"/>
    <property type="molecule type" value="Genomic_DNA"/>
</dbReference>
<dbReference type="InterPro" id="IPR027417">
    <property type="entry name" value="P-loop_NTPase"/>
</dbReference>
<dbReference type="AlphaFoldDB" id="A0A9X1UP18"/>
<dbReference type="Gene3D" id="3.40.50.300">
    <property type="entry name" value="P-loop containing nucleotide triphosphate hydrolases"/>
    <property type="match status" value="1"/>
</dbReference>
<name>A0A9X1UP18_9BURK</name>
<evidence type="ECO:0000313" key="1">
    <source>
        <dbReference type="EMBL" id="MCG5078682.1"/>
    </source>
</evidence>
<gene>
    <name evidence="1" type="ORF">L5014_36060</name>
</gene>
<protein>
    <submittedName>
        <fullName evidence="1">DUF3732 domain-containing protein</fullName>
    </submittedName>
</protein>
<accession>A0A9X1UP18</accession>
<proteinExistence type="predicted"/>
<keyword evidence="2" id="KW-1185">Reference proteome</keyword>
<dbReference type="RefSeq" id="WP_238468661.1">
    <property type="nucleotide sequence ID" value="NZ_JAKLJA010000068.1"/>
</dbReference>
<dbReference type="Pfam" id="PF12532">
    <property type="entry name" value="DUF3732"/>
    <property type="match status" value="1"/>
</dbReference>
<reference evidence="1" key="1">
    <citation type="submission" date="2022-01" db="EMBL/GenBank/DDBJ databases">
        <title>Genome sequence and assembly of Parabukholderia sp. RG36.</title>
        <authorList>
            <person name="Chhetri G."/>
        </authorList>
    </citation>
    <scope>NUCLEOTIDE SEQUENCE</scope>
    <source>
        <strain evidence="1">RG36</strain>
    </source>
</reference>
<sequence length="648" mass="72732">MMQVIAIAVYSCDGRRRAVPFRRGLNVVSGDSKTGKSTLIEILDYCFGADECSVPDGVVRSKVAWYGVLLHLGDAGRAFVARRAPSPPAKSTEDIFLQMGAKELKLPSAKQLRKTTNLGGLIAQLTSWVGIKETLHVPPPGQTRRALSTNIRHALAFCLQTQNEIDQKGYLFHGAADNFVSQALKDSLPYLLGAVSEDQMAKRFELKVCRDKLRSIDRTLRELEDLRGKGSERASSLLTEARLVGLTDLGQPESWQAAVAELKRIAESPIGRNLPPQADEDEFARLSSERARLQDQIRSKRHAIDTARAFENHGLEFEQEVQEQARRLGLVDLFSSERTAHACPLCSQSLQEQEIDSVANLQLFHNDLLDHSTAVRTSTPHIQAAIEAYESEVSALRERLSVVRMQLNVIRENDQRLQKYHDDAARSALVVGRISLYLESLPEETDTSGMHLERDHLAGICKELEAVLSHQLMAERLESILGRINPAISEHAATLKLEFSDSPVRFDVRNLTVVADTLDGPVPLKRMGSGENWVGYHLVVHLALHEWFAQKNRPVPNFLMIDQPSQAHFPADSGNGTKKKDIDRATVRRMYELMAQSSSVEGREYQVIVTDHADFDDPGFQKHVRHRWRDGEKLIPEDWPRCYGEERT</sequence>
<evidence type="ECO:0000313" key="2">
    <source>
        <dbReference type="Proteomes" id="UP001139308"/>
    </source>
</evidence>
<dbReference type="Proteomes" id="UP001139308">
    <property type="component" value="Unassembled WGS sequence"/>
</dbReference>
<comment type="caution">
    <text evidence="1">The sequence shown here is derived from an EMBL/GenBank/DDBJ whole genome shotgun (WGS) entry which is preliminary data.</text>
</comment>
<organism evidence="1 2">
    <name type="scientific">Paraburkholderia tagetis</name>
    <dbReference type="NCBI Taxonomy" id="2913261"/>
    <lineage>
        <taxon>Bacteria</taxon>
        <taxon>Pseudomonadati</taxon>
        <taxon>Pseudomonadota</taxon>
        <taxon>Betaproteobacteria</taxon>
        <taxon>Burkholderiales</taxon>
        <taxon>Burkholderiaceae</taxon>
        <taxon>Paraburkholderia</taxon>
    </lineage>
</organism>